<proteinExistence type="predicted"/>
<dbReference type="InterPro" id="IPR022310">
    <property type="entry name" value="NAD/GMP_synthase"/>
</dbReference>
<dbReference type="EMBL" id="AP011532">
    <property type="protein sequence ID" value="BAI62344.1"/>
    <property type="molecule type" value="Genomic_DNA"/>
</dbReference>
<sequence>MMEPALERKLWDLRRILTEMGSVLVAFSGGVDSSFLLKCAVDTLGTQKVAAATAVSEILSPEDFDLAESIAKDLGVRHVIVTSSEMENAEFIANTPERCYVCKKGRFSKLIEEKEKLSLAYIADGSNRDDEADYRPGERAMKELGIRSPLREAQLYKSEIRELSREMGLPTWGRPSQACIATRIPYGEAITKDKIHMVRDAEQALHCFGFTQLRVRYHGDLARIEVPEKELSDAIKYRAEIVEKVKNAGFTYVALDLQGFRSGSMNEILKGR</sequence>
<dbReference type="Gene3D" id="3.40.50.620">
    <property type="entry name" value="HUPs"/>
    <property type="match status" value="1"/>
</dbReference>
<dbReference type="eggNOG" id="arCOG00043">
    <property type="taxonomic scope" value="Archaea"/>
</dbReference>
<dbReference type="SUPFAM" id="SSF52402">
    <property type="entry name" value="Adenine nucleotide alpha hydrolases-like"/>
    <property type="match status" value="1"/>
</dbReference>
<organism evidence="2 3">
    <name type="scientific">Methanocella paludicola (strain DSM 17711 / JCM 13418 / NBRC 101707 / SANAE)</name>
    <dbReference type="NCBI Taxonomy" id="304371"/>
    <lineage>
        <taxon>Archaea</taxon>
        <taxon>Methanobacteriati</taxon>
        <taxon>Methanobacteriota</taxon>
        <taxon>Stenosarchaea group</taxon>
        <taxon>Methanomicrobia</taxon>
        <taxon>Methanocellales</taxon>
        <taxon>Methanocellaceae</taxon>
        <taxon>Methanocella</taxon>
    </lineage>
</organism>
<name>D1Z0X2_METPS</name>
<gene>
    <name evidence="2" type="ordered locus">MCP_2272</name>
</gene>
<dbReference type="InParanoid" id="D1Z0X2"/>
<evidence type="ECO:0000313" key="3">
    <source>
        <dbReference type="Proteomes" id="UP000001882"/>
    </source>
</evidence>
<reference evidence="3" key="3">
    <citation type="journal article" date="2011" name="PLoS ONE">
        <title>Genome sequence of a mesophilic hydrogenotrophic methanogen Methanocella paludicola, the first cultivated representative of the order Methanocellales.</title>
        <authorList>
            <person name="Sakai S."/>
            <person name="Takaki Y."/>
            <person name="Shimamura S."/>
            <person name="Sekine M."/>
            <person name="Tajima T."/>
            <person name="Kosugi H."/>
            <person name="Ichikawa N."/>
            <person name="Tasumi E."/>
            <person name="Hiraki A.T."/>
            <person name="Shimizu A."/>
            <person name="Kato Y."/>
            <person name="Nishiko R."/>
            <person name="Mori K."/>
            <person name="Fujita N."/>
            <person name="Imachi H."/>
            <person name="Takai K."/>
        </authorList>
    </citation>
    <scope>NUCLEOTIDE SEQUENCE [LARGE SCALE GENOMIC DNA]</scope>
    <source>
        <strain evidence="3">DSM 17711 / JCM 13418 / NBRC 101707 / SANAE</strain>
    </source>
</reference>
<dbReference type="PIRSF" id="PIRSF006661">
    <property type="entry name" value="PP-lp_UCP006661"/>
    <property type="match status" value="1"/>
</dbReference>
<dbReference type="RefSeq" id="WP_012901018.1">
    <property type="nucleotide sequence ID" value="NC_013665.1"/>
</dbReference>
<reference evidence="2 3" key="1">
    <citation type="journal article" date="2007" name="Appl. Environ. Microbiol.">
        <title>Isolation of key methanogens for global methane emission from rice paddy fields: a novel isolate affiliated with the clone cluster rice cluster I.</title>
        <authorList>
            <person name="Sakai S."/>
            <person name="Imachi H."/>
            <person name="Sekiguchi Y."/>
            <person name="Ohashi A."/>
            <person name="Harada H."/>
            <person name="Kamagata Y."/>
        </authorList>
    </citation>
    <scope>NUCLEOTIDE SEQUENCE [LARGE SCALE GENOMIC DNA]</scope>
    <source>
        <strain evidence="3">DSM 17711 / JCM 13418 / NBRC 101707 / SANAE</strain>
    </source>
</reference>
<keyword evidence="3" id="KW-1185">Reference proteome</keyword>
<evidence type="ECO:0000313" key="2">
    <source>
        <dbReference type="EMBL" id="BAI62344.1"/>
    </source>
</evidence>
<dbReference type="KEGG" id="mpd:MCP_2272"/>
<dbReference type="GeneID" id="8682087"/>
<protein>
    <recommendedName>
        <fullName evidence="1">NAD/GMP synthase domain-containing protein</fullName>
    </recommendedName>
</protein>
<dbReference type="NCBIfam" id="TIGR00268">
    <property type="entry name" value="ATP-dependent sacrificial sulfur transferase LarE"/>
    <property type="match status" value="1"/>
</dbReference>
<reference evidence="2 3" key="2">
    <citation type="journal article" date="2008" name="Int. J. Syst. Evol. Microbiol.">
        <title>Methanocella paludicola gen. nov., sp. nov., a methane-producing archaeon, the first isolate of the lineage 'Rice Cluster I', and proposal of the new archaeal order Methanocellales ord. nov.</title>
        <authorList>
            <person name="Sakai S."/>
            <person name="Imachi H."/>
            <person name="Hanada S."/>
            <person name="Ohashi A."/>
            <person name="Harada H."/>
            <person name="Kamagata Y."/>
        </authorList>
    </citation>
    <scope>NUCLEOTIDE SEQUENCE [LARGE SCALE GENOMIC DNA]</scope>
    <source>
        <strain evidence="3">DSM 17711 / JCM 13418 / NBRC 101707 / SANAE</strain>
    </source>
</reference>
<dbReference type="STRING" id="304371.MCP_2272"/>
<dbReference type="PATRIC" id="fig|304371.9.peg.2313"/>
<evidence type="ECO:0000259" key="1">
    <source>
        <dbReference type="Pfam" id="PF02540"/>
    </source>
</evidence>
<dbReference type="CDD" id="cd01990">
    <property type="entry name" value="LarE-like"/>
    <property type="match status" value="1"/>
</dbReference>
<dbReference type="GO" id="GO:0006163">
    <property type="term" value="P:purine nucleotide metabolic process"/>
    <property type="evidence" value="ECO:0007669"/>
    <property type="project" value="UniProtKB-ARBA"/>
</dbReference>
<dbReference type="Pfam" id="PF02540">
    <property type="entry name" value="NAD_synthase"/>
    <property type="match status" value="1"/>
</dbReference>
<dbReference type="GO" id="GO:0016783">
    <property type="term" value="F:sulfurtransferase activity"/>
    <property type="evidence" value="ECO:0007669"/>
    <property type="project" value="InterPro"/>
</dbReference>
<dbReference type="InterPro" id="IPR005232">
    <property type="entry name" value="LarE"/>
</dbReference>
<dbReference type="PANTHER" id="PTHR43169">
    <property type="entry name" value="EXSB FAMILY PROTEIN"/>
    <property type="match status" value="1"/>
</dbReference>
<dbReference type="InterPro" id="IPR014729">
    <property type="entry name" value="Rossmann-like_a/b/a_fold"/>
</dbReference>
<dbReference type="Proteomes" id="UP000001882">
    <property type="component" value="Chromosome"/>
</dbReference>
<dbReference type="PANTHER" id="PTHR43169:SF2">
    <property type="entry name" value="NAD_GMP SYNTHASE DOMAIN-CONTAINING PROTEIN"/>
    <property type="match status" value="1"/>
</dbReference>
<feature type="domain" description="NAD/GMP synthase" evidence="1">
    <location>
        <begin position="21"/>
        <end position="82"/>
    </location>
</feature>
<dbReference type="AlphaFoldDB" id="D1Z0X2"/>
<accession>D1Z0X2</accession>
<dbReference type="InterPro" id="IPR052188">
    <property type="entry name" value="Ni-pincer_cofactor_biosynth"/>
</dbReference>